<dbReference type="InterPro" id="IPR004773">
    <property type="entry name" value="K/Na_transp_Trk1/HKT1"/>
</dbReference>
<evidence type="ECO:0000256" key="3">
    <source>
        <dbReference type="ARBA" id="ARBA00022448"/>
    </source>
</evidence>
<keyword evidence="5 10" id="KW-0812">Transmembrane</keyword>
<dbReference type="GO" id="GO:0005886">
    <property type="term" value="C:plasma membrane"/>
    <property type="evidence" value="ECO:0007669"/>
    <property type="project" value="InterPro"/>
</dbReference>
<dbReference type="InterPro" id="IPR003445">
    <property type="entry name" value="Cat_transpt"/>
</dbReference>
<evidence type="ECO:0000256" key="11">
    <source>
        <dbReference type="SAM" id="MobiDB-lite"/>
    </source>
</evidence>
<dbReference type="GO" id="GO:0140107">
    <property type="term" value="F:high-affinity potassium ion transmembrane transporter activity"/>
    <property type="evidence" value="ECO:0007669"/>
    <property type="project" value="TreeGrafter"/>
</dbReference>
<keyword evidence="6 10" id="KW-0630">Potassium</keyword>
<name>A0A9P8VCZ7_9PEZI</name>
<comment type="similarity">
    <text evidence="2 10">Belongs to the TrkH potassium transport family.</text>
</comment>
<keyword evidence="13" id="KW-1185">Reference proteome</keyword>
<dbReference type="GO" id="GO:1990573">
    <property type="term" value="P:potassium ion import across plasma membrane"/>
    <property type="evidence" value="ECO:0007669"/>
    <property type="project" value="TreeGrafter"/>
</dbReference>
<feature type="compositionally biased region" description="Basic and acidic residues" evidence="11">
    <location>
        <begin position="337"/>
        <end position="360"/>
    </location>
</feature>
<dbReference type="GO" id="GO:0030007">
    <property type="term" value="P:intracellular potassium ion homeostasis"/>
    <property type="evidence" value="ECO:0007669"/>
    <property type="project" value="UniProtKB-UniRule"/>
</dbReference>
<accession>A0A9P8VCZ7</accession>
<keyword evidence="8 10" id="KW-0406">Ion transport</keyword>
<dbReference type="Pfam" id="PF02386">
    <property type="entry name" value="TrkH"/>
    <property type="match status" value="1"/>
</dbReference>
<evidence type="ECO:0000256" key="4">
    <source>
        <dbReference type="ARBA" id="ARBA00022538"/>
    </source>
</evidence>
<organism evidence="12 13">
    <name type="scientific">Plectosphaerella plurivora</name>
    <dbReference type="NCBI Taxonomy" id="936078"/>
    <lineage>
        <taxon>Eukaryota</taxon>
        <taxon>Fungi</taxon>
        <taxon>Dikarya</taxon>
        <taxon>Ascomycota</taxon>
        <taxon>Pezizomycotina</taxon>
        <taxon>Sordariomycetes</taxon>
        <taxon>Hypocreomycetidae</taxon>
        <taxon>Glomerellales</taxon>
        <taxon>Plectosphaerellaceae</taxon>
        <taxon>Plectosphaerella</taxon>
    </lineage>
</organism>
<feature type="transmembrane region" description="Helical" evidence="10">
    <location>
        <begin position="675"/>
        <end position="692"/>
    </location>
</feature>
<feature type="compositionally biased region" description="Acidic residues" evidence="11">
    <location>
        <begin position="287"/>
        <end position="298"/>
    </location>
</feature>
<evidence type="ECO:0000256" key="7">
    <source>
        <dbReference type="ARBA" id="ARBA00022989"/>
    </source>
</evidence>
<evidence type="ECO:0000256" key="6">
    <source>
        <dbReference type="ARBA" id="ARBA00022958"/>
    </source>
</evidence>
<evidence type="ECO:0000256" key="10">
    <source>
        <dbReference type="PIRNR" id="PIRNR002450"/>
    </source>
</evidence>
<keyword evidence="7 10" id="KW-1133">Transmembrane helix</keyword>
<evidence type="ECO:0000313" key="13">
    <source>
        <dbReference type="Proteomes" id="UP000770015"/>
    </source>
</evidence>
<dbReference type="InterPro" id="IPR015958">
    <property type="entry name" value="Trk1_fungi"/>
</dbReference>
<feature type="region of interest" description="Disordered" evidence="11">
    <location>
        <begin position="134"/>
        <end position="360"/>
    </location>
</feature>
<dbReference type="AlphaFoldDB" id="A0A9P8VCZ7"/>
<feature type="compositionally biased region" description="Basic and acidic residues" evidence="11">
    <location>
        <begin position="260"/>
        <end position="285"/>
    </location>
</feature>
<keyword evidence="3 10" id="KW-0813">Transport</keyword>
<feature type="transmembrane region" description="Helical" evidence="10">
    <location>
        <begin position="32"/>
        <end position="55"/>
    </location>
</feature>
<keyword evidence="9 10" id="KW-0472">Membrane</keyword>
<dbReference type="PIRSF" id="PIRSF002450">
    <property type="entry name" value="K+_transpter_TRK"/>
    <property type="match status" value="1"/>
</dbReference>
<feature type="compositionally biased region" description="Basic and acidic residues" evidence="11">
    <location>
        <begin position="176"/>
        <end position="185"/>
    </location>
</feature>
<sequence length="945" mass="106088">MAIPERLQRAQAWLLAQLRAAKPSFMSRSPHFNFISAHYFWIISLTILASILMYATAGGQLAYIDALFFASGSNTQAGLNTVNVNNLNTFAQVCIYIFTMTSNPITIHSSVVVLRLYWFEKHFQDLVKNARTKRATMTKSRAKAQDDSGRAERGVAGQHITVMPNSGSRITNDGILLERKDDGHESPGSSGTAVPSSDMEDGHQETVPSSNGPKRNATNDSNGPQISFARTVTRGDGRKTFPQSPTSGKPPGFGHRRRDSNRDEILRIPNPRDAEKGMKPRRLQEGDAPEADEEEDENQPGMRSPPHSLPNTRPNTPPPAMNPRSQRNPTITIAEPPKPEERPKRDQETNGGDARPESKRDTIDELTEHATAFGNVLELFKIRKPRIFQSGDRRHHVDSDDEDSDDPRQNQNPRVRRRTFDVLKGALTGEKTKVEQAPYLSWTPTLGRNSQFPGLTMEQREELGGIEFRSLRTLAIILFCYFWGFWIFAFLCLLPWIYASDNQQYAQVVDAAGVSKTWWGFFTANSAFLDLGLTLTPDSMISFSRSQYTLMMMTFLIIAGNTGFPVLLRASIYILSKIVPRNSGLWEELRFLLDHPRRCFTLLFPAGATWSLFWILVGLNLIDLVFFIILDLNAEVVIDLPVHLRIVNGLFQAACTRTAGFSSVNLAELHPAVQVSYMMMMYISVFPIAISIRRTNVYEEKSLGVYNSQEDDEGVNENSGVSYLGSHLRRQLSFDLWFVFLGLFILCITEGNKIQRNEFNVYSVLFEIISAYGTVGLSLGYPGVDMSLSSQFSVVGKLVIIAMQIRGRHRGLPYGLDRAVLLPSAKRFEEEALEVQPTLARQATHMTTRTMRTTGAASGVDSEMWRGRSRDRGLITSFLHPGPPVTRGTRTFSQSRRVSMDVNASRMDAGPLQRRYTEPADEEAISDTEEDFQTRARRVYTTPAL</sequence>
<evidence type="ECO:0000256" key="2">
    <source>
        <dbReference type="ARBA" id="ARBA00009137"/>
    </source>
</evidence>
<evidence type="ECO:0000256" key="9">
    <source>
        <dbReference type="ARBA" id="ARBA00023136"/>
    </source>
</evidence>
<feature type="transmembrane region" description="Helical" evidence="10">
    <location>
        <begin position="518"/>
        <end position="536"/>
    </location>
</feature>
<feature type="region of interest" description="Disordered" evidence="11">
    <location>
        <begin position="391"/>
        <end position="419"/>
    </location>
</feature>
<dbReference type="EMBL" id="JAGSXJ010000011">
    <property type="protein sequence ID" value="KAH6687343.1"/>
    <property type="molecule type" value="Genomic_DNA"/>
</dbReference>
<evidence type="ECO:0000313" key="12">
    <source>
        <dbReference type="EMBL" id="KAH6687343.1"/>
    </source>
</evidence>
<feature type="compositionally biased region" description="Basic and acidic residues" evidence="11">
    <location>
        <begin position="143"/>
        <end position="153"/>
    </location>
</feature>
<proteinExistence type="inferred from homology"/>
<keyword evidence="4 10" id="KW-0633">Potassium transport</keyword>
<dbReference type="Proteomes" id="UP000770015">
    <property type="component" value="Unassembled WGS sequence"/>
</dbReference>
<gene>
    <name evidence="12" type="ORF">F5X68DRAFT_133939</name>
</gene>
<dbReference type="OrthoDB" id="9999863at2759"/>
<dbReference type="NCBIfam" id="TIGR00934">
    <property type="entry name" value="2a38euk"/>
    <property type="match status" value="1"/>
</dbReference>
<comment type="caution">
    <text evidence="10">Lacks conserved residue(s) required for the propagation of feature annotation.</text>
</comment>
<dbReference type="PANTHER" id="PTHR31064:SF30">
    <property type="entry name" value="HIGH-AFFINITY POTASSIUM TRANSPORT PROTEIN-RELATED"/>
    <property type="match status" value="1"/>
</dbReference>
<evidence type="ECO:0000256" key="1">
    <source>
        <dbReference type="ARBA" id="ARBA00004141"/>
    </source>
</evidence>
<evidence type="ECO:0000256" key="8">
    <source>
        <dbReference type="ARBA" id="ARBA00023065"/>
    </source>
</evidence>
<feature type="compositionally biased region" description="Polar residues" evidence="11">
    <location>
        <begin position="206"/>
        <end position="230"/>
    </location>
</feature>
<feature type="transmembrane region" description="Helical" evidence="10">
    <location>
        <begin position="548"/>
        <end position="575"/>
    </location>
</feature>
<feature type="transmembrane region" description="Helical" evidence="10">
    <location>
        <begin position="474"/>
        <end position="498"/>
    </location>
</feature>
<comment type="subcellular location">
    <subcellularLocation>
        <location evidence="1">Membrane</location>
        <topology evidence="1">Multi-pass membrane protein</topology>
    </subcellularLocation>
</comment>
<comment type="caution">
    <text evidence="12">The sequence shown here is derived from an EMBL/GenBank/DDBJ whole genome shotgun (WGS) entry which is preliminary data.</text>
</comment>
<dbReference type="InterPro" id="IPR051143">
    <property type="entry name" value="TrkH_K-transport"/>
</dbReference>
<evidence type="ECO:0000256" key="5">
    <source>
        <dbReference type="ARBA" id="ARBA00022692"/>
    </source>
</evidence>
<reference evidence="12" key="1">
    <citation type="journal article" date="2021" name="Nat. Commun.">
        <title>Genetic determinants of endophytism in the Arabidopsis root mycobiome.</title>
        <authorList>
            <person name="Mesny F."/>
            <person name="Miyauchi S."/>
            <person name="Thiergart T."/>
            <person name="Pickel B."/>
            <person name="Atanasova L."/>
            <person name="Karlsson M."/>
            <person name="Huettel B."/>
            <person name="Barry K.W."/>
            <person name="Haridas S."/>
            <person name="Chen C."/>
            <person name="Bauer D."/>
            <person name="Andreopoulos W."/>
            <person name="Pangilinan J."/>
            <person name="LaButti K."/>
            <person name="Riley R."/>
            <person name="Lipzen A."/>
            <person name="Clum A."/>
            <person name="Drula E."/>
            <person name="Henrissat B."/>
            <person name="Kohler A."/>
            <person name="Grigoriev I.V."/>
            <person name="Martin F.M."/>
            <person name="Hacquard S."/>
        </authorList>
    </citation>
    <scope>NUCLEOTIDE SEQUENCE</scope>
    <source>
        <strain evidence="12">MPI-SDFR-AT-0117</strain>
    </source>
</reference>
<protein>
    <recommendedName>
        <fullName evidence="10">Potassium transport protein</fullName>
    </recommendedName>
</protein>
<feature type="transmembrane region" description="Helical" evidence="10">
    <location>
        <begin position="761"/>
        <end position="781"/>
    </location>
</feature>
<dbReference type="PANTHER" id="PTHR31064">
    <property type="entry name" value="POTASSIUM TRANSPORT PROTEIN DDB_G0292412-RELATED"/>
    <property type="match status" value="1"/>
</dbReference>